<dbReference type="Gene3D" id="1.10.10.60">
    <property type="entry name" value="Homeodomain-like"/>
    <property type="match status" value="1"/>
</dbReference>
<dbReference type="GO" id="GO:0003700">
    <property type="term" value="F:DNA-binding transcription factor activity"/>
    <property type="evidence" value="ECO:0007669"/>
    <property type="project" value="InterPro"/>
</dbReference>
<keyword evidence="1" id="KW-0805">Transcription regulation</keyword>
<accession>A0A6G9YH29</accession>
<protein>
    <submittedName>
        <fullName evidence="5">Helix-turn-helix domain-containing protein</fullName>
    </submittedName>
</protein>
<dbReference type="InterPro" id="IPR018060">
    <property type="entry name" value="HTH_AraC"/>
</dbReference>
<evidence type="ECO:0000259" key="4">
    <source>
        <dbReference type="PROSITE" id="PS01124"/>
    </source>
</evidence>
<evidence type="ECO:0000313" key="6">
    <source>
        <dbReference type="Proteomes" id="UP000503540"/>
    </source>
</evidence>
<dbReference type="Proteomes" id="UP000503540">
    <property type="component" value="Chromosome"/>
</dbReference>
<dbReference type="EMBL" id="CP046172">
    <property type="protein sequence ID" value="QIS12605.1"/>
    <property type="molecule type" value="Genomic_DNA"/>
</dbReference>
<dbReference type="InterPro" id="IPR009057">
    <property type="entry name" value="Homeodomain-like_sf"/>
</dbReference>
<dbReference type="PROSITE" id="PS01124">
    <property type="entry name" value="HTH_ARAC_FAMILY_2"/>
    <property type="match status" value="1"/>
</dbReference>
<dbReference type="Pfam" id="PF12833">
    <property type="entry name" value="HTH_18"/>
    <property type="match status" value="1"/>
</dbReference>
<dbReference type="PANTHER" id="PTHR11019:SF159">
    <property type="entry name" value="TRANSCRIPTIONAL REGULATOR-RELATED"/>
    <property type="match status" value="1"/>
</dbReference>
<keyword evidence="6" id="KW-1185">Reference proteome</keyword>
<feature type="domain" description="HTH araC/xylS-type" evidence="4">
    <location>
        <begin position="223"/>
        <end position="320"/>
    </location>
</feature>
<dbReference type="GO" id="GO:0043565">
    <property type="term" value="F:sequence-specific DNA binding"/>
    <property type="evidence" value="ECO:0007669"/>
    <property type="project" value="InterPro"/>
</dbReference>
<evidence type="ECO:0000256" key="3">
    <source>
        <dbReference type="SAM" id="MobiDB-lite"/>
    </source>
</evidence>
<sequence length="328" mass="35187">MIGHGTRRPRPPPHRIPSTAPPVIRPSRVRPGGWCAGPAGPMPPRRGSFRPAGPLLWLSTTSPSFARTCAISLAGMEGVALSETCGADRAVMWIRHGHAGYVGPGLAIDPHSTSIGCLAVGLDGPFEFRADALGAVRVRSAYAPARVTHRIPAPGGRMLYLFIDPLAGERDMAEMRCTRAGFGFDHRNERQLIEACVAAELDVEAVLRRASLPAPNAIDPRITKVAQLIRDDPAREMSAVDAASIVGVSTSHLLRTFSEQTGTTFRRYRQWARMLSAAAGFAAGHDLTRSAVDAGYASLSHFSADFHRMFGLSATALLASGVRFDYAR</sequence>
<name>A0A6G9YH29_9NOCA</name>
<reference evidence="5 6" key="1">
    <citation type="journal article" date="2019" name="ACS Chem. Biol.">
        <title>Identification and Mobilization of a Cryptic Antibiotic Biosynthesis Gene Locus from a Human-Pathogenic Nocardia Isolate.</title>
        <authorList>
            <person name="Herisse M."/>
            <person name="Ishida K."/>
            <person name="Porter J.L."/>
            <person name="Howden B."/>
            <person name="Hertweck C."/>
            <person name="Stinear T.P."/>
            <person name="Pidot S.J."/>
        </authorList>
    </citation>
    <scope>NUCLEOTIDE SEQUENCE [LARGE SCALE GENOMIC DNA]</scope>
    <source>
        <strain evidence="5 6">AUSMDU00012717</strain>
    </source>
</reference>
<dbReference type="AlphaFoldDB" id="A0A6G9YH29"/>
<evidence type="ECO:0000256" key="2">
    <source>
        <dbReference type="ARBA" id="ARBA00023163"/>
    </source>
</evidence>
<dbReference type="SUPFAM" id="SSF46689">
    <property type="entry name" value="Homeodomain-like"/>
    <property type="match status" value="1"/>
</dbReference>
<feature type="compositionally biased region" description="Basic residues" evidence="3">
    <location>
        <begin position="1"/>
        <end position="13"/>
    </location>
</feature>
<organism evidence="5 6">
    <name type="scientific">Nocardia arthritidis</name>
    <dbReference type="NCBI Taxonomy" id="228602"/>
    <lineage>
        <taxon>Bacteria</taxon>
        <taxon>Bacillati</taxon>
        <taxon>Actinomycetota</taxon>
        <taxon>Actinomycetes</taxon>
        <taxon>Mycobacteriales</taxon>
        <taxon>Nocardiaceae</taxon>
        <taxon>Nocardia</taxon>
    </lineage>
</organism>
<dbReference type="PANTHER" id="PTHR11019">
    <property type="entry name" value="HTH-TYPE TRANSCRIPTIONAL REGULATOR NIMR"/>
    <property type="match status" value="1"/>
</dbReference>
<keyword evidence="2" id="KW-0804">Transcription</keyword>
<proteinExistence type="predicted"/>
<dbReference type="SMART" id="SM00342">
    <property type="entry name" value="HTH_ARAC"/>
    <property type="match status" value="1"/>
</dbReference>
<feature type="region of interest" description="Disordered" evidence="3">
    <location>
        <begin position="1"/>
        <end position="25"/>
    </location>
</feature>
<evidence type="ECO:0000313" key="5">
    <source>
        <dbReference type="EMBL" id="QIS12605.1"/>
    </source>
</evidence>
<dbReference type="KEGG" id="nah:F5544_23735"/>
<gene>
    <name evidence="5" type="ORF">F5544_23735</name>
</gene>
<evidence type="ECO:0000256" key="1">
    <source>
        <dbReference type="ARBA" id="ARBA00023015"/>
    </source>
</evidence>